<evidence type="ECO:0000313" key="7">
    <source>
        <dbReference type="Proteomes" id="UP000439903"/>
    </source>
</evidence>
<dbReference type="PROSITE" id="PS50137">
    <property type="entry name" value="DS_RBD"/>
    <property type="match status" value="1"/>
</dbReference>
<reference evidence="6 7" key="1">
    <citation type="journal article" date="2019" name="Environ. Microbiol.">
        <title>At the nexus of three kingdoms: the genome of the mycorrhizal fungus Gigaspora margarita provides insights into plant, endobacterial and fungal interactions.</title>
        <authorList>
            <person name="Venice F."/>
            <person name="Ghignone S."/>
            <person name="Salvioli di Fossalunga A."/>
            <person name="Amselem J."/>
            <person name="Novero M."/>
            <person name="Xianan X."/>
            <person name="Sedzielewska Toro K."/>
            <person name="Morin E."/>
            <person name="Lipzen A."/>
            <person name="Grigoriev I.V."/>
            <person name="Henrissat B."/>
            <person name="Martin F.M."/>
            <person name="Bonfante P."/>
        </authorList>
    </citation>
    <scope>NUCLEOTIDE SEQUENCE [LARGE SCALE GENOMIC DNA]</scope>
    <source>
        <strain evidence="6 7">BEG34</strain>
    </source>
</reference>
<dbReference type="Pfam" id="PF00498">
    <property type="entry name" value="FHA"/>
    <property type="match status" value="1"/>
</dbReference>
<dbReference type="PROSITE" id="PS50006">
    <property type="entry name" value="FHA_DOMAIN"/>
    <property type="match status" value="1"/>
</dbReference>
<dbReference type="SMART" id="SM00358">
    <property type="entry name" value="DSRM"/>
    <property type="match status" value="1"/>
</dbReference>
<gene>
    <name evidence="6" type="ORF">F8M41_007968</name>
</gene>
<dbReference type="CDD" id="cd19856">
    <property type="entry name" value="DSRM_Kanadaptin"/>
    <property type="match status" value="1"/>
</dbReference>
<feature type="region of interest" description="Disordered" evidence="3">
    <location>
        <begin position="541"/>
        <end position="566"/>
    </location>
</feature>
<evidence type="ECO:0000256" key="3">
    <source>
        <dbReference type="SAM" id="MobiDB-lite"/>
    </source>
</evidence>
<keyword evidence="2" id="KW-0175">Coiled coil</keyword>
<evidence type="ECO:0000256" key="2">
    <source>
        <dbReference type="SAM" id="Coils"/>
    </source>
</evidence>
<feature type="compositionally biased region" description="Polar residues" evidence="3">
    <location>
        <begin position="550"/>
        <end position="566"/>
    </location>
</feature>
<evidence type="ECO:0000313" key="6">
    <source>
        <dbReference type="EMBL" id="KAF0412161.1"/>
    </source>
</evidence>
<dbReference type="AlphaFoldDB" id="A0A8H4A400"/>
<accession>A0A8H4A400</accession>
<dbReference type="Pfam" id="PF00035">
    <property type="entry name" value="dsrm"/>
    <property type="match status" value="1"/>
</dbReference>
<evidence type="ECO:0000259" key="4">
    <source>
        <dbReference type="PROSITE" id="PS50006"/>
    </source>
</evidence>
<keyword evidence="7" id="KW-1185">Reference proteome</keyword>
<dbReference type="InterPro" id="IPR014720">
    <property type="entry name" value="dsRBD_dom"/>
</dbReference>
<dbReference type="Proteomes" id="UP000439903">
    <property type="component" value="Unassembled WGS sequence"/>
</dbReference>
<dbReference type="InterPro" id="IPR050923">
    <property type="entry name" value="Cell_Proc_Reg/RNA_Proc"/>
</dbReference>
<proteinExistence type="predicted"/>
<feature type="domain" description="FHA" evidence="4">
    <location>
        <begin position="73"/>
        <end position="123"/>
    </location>
</feature>
<comment type="caution">
    <text evidence="6">The sequence shown here is derived from an EMBL/GenBank/DDBJ whole genome shotgun (WGS) entry which is preliminary data.</text>
</comment>
<dbReference type="Gene3D" id="3.30.160.20">
    <property type="match status" value="1"/>
</dbReference>
<dbReference type="CDD" id="cd22677">
    <property type="entry name" value="FHA_Kanadaptin"/>
    <property type="match status" value="1"/>
</dbReference>
<dbReference type="PANTHER" id="PTHR23308">
    <property type="entry name" value="NUCLEAR INHIBITOR OF PROTEIN PHOSPHATASE-1"/>
    <property type="match status" value="1"/>
</dbReference>
<dbReference type="GO" id="GO:0003723">
    <property type="term" value="F:RNA binding"/>
    <property type="evidence" value="ECO:0007669"/>
    <property type="project" value="UniProtKB-UniRule"/>
</dbReference>
<dbReference type="SUPFAM" id="SSF54768">
    <property type="entry name" value="dsRNA-binding domain-like"/>
    <property type="match status" value="1"/>
</dbReference>
<dbReference type="InterPro" id="IPR008984">
    <property type="entry name" value="SMAD_FHA_dom_sf"/>
</dbReference>
<dbReference type="EMBL" id="WTPW01001820">
    <property type="protein sequence ID" value="KAF0412161.1"/>
    <property type="molecule type" value="Genomic_DNA"/>
</dbReference>
<dbReference type="InterPro" id="IPR000253">
    <property type="entry name" value="FHA_dom"/>
</dbReference>
<organism evidence="6 7">
    <name type="scientific">Gigaspora margarita</name>
    <dbReference type="NCBI Taxonomy" id="4874"/>
    <lineage>
        <taxon>Eukaryota</taxon>
        <taxon>Fungi</taxon>
        <taxon>Fungi incertae sedis</taxon>
        <taxon>Mucoromycota</taxon>
        <taxon>Glomeromycotina</taxon>
        <taxon>Glomeromycetes</taxon>
        <taxon>Diversisporales</taxon>
        <taxon>Gigasporaceae</taxon>
        <taxon>Gigaspora</taxon>
    </lineage>
</organism>
<evidence type="ECO:0000259" key="5">
    <source>
        <dbReference type="PROSITE" id="PS50137"/>
    </source>
</evidence>
<sequence length="566" mass="64204">MENSDQEKVLDNSSSTIEFKVPAPVNIKPSESVPPVPYEKPDWSDIPKVDYGFEVIKGGLSVEIIDLSSKDFLVLGRLPVCDLSMEHPSISRYHAIIQFNKTGDIFIYDLDSAHGTRVNKQRISSRNYIRLRVGDQIKFGESTRTYVLLGPEEEQTQQTIEPPSKPAPETTGVTWGFAEDAEDEGELVVAVAKESWKRDENAYYYKDPKKALRNWLENRGYDMEFESEQEGPGHAQIYTSRIQLPEVEDAYGPVYGTGTGSKRRDADRQAAVDACEKLDMLGLLRGGQEEAAARKKRLQHLLDVEDDDDDSFYDRTGQKDRLKSKKSQTQKVETFESLIKQREELMINIEEIRNKIHKATESETSKTITLNDDDLDNYMNIIRNEIKDESTANLETTLQDLLKQEQRLTRLIEITKPHDIIQHDSSSSAVKNLHAINDEQELLNVKENLESVQTKNIEGSPIIESETQEPSAIPQLIESTGPEKSDEGTTSIVPKKREISQEDSAIDSEKGKKIKALIPMTPHEYEEQQRKAQELNELEIEDATIWEPPQGQTGDGRTSLNDKYGY</sequence>
<dbReference type="OrthoDB" id="444265at2759"/>
<dbReference type="SMART" id="SM00240">
    <property type="entry name" value="FHA"/>
    <property type="match status" value="1"/>
</dbReference>
<protein>
    <submittedName>
        <fullName evidence="6">Kanadaptin-like isoform X1</fullName>
    </submittedName>
</protein>
<evidence type="ECO:0000256" key="1">
    <source>
        <dbReference type="PROSITE-ProRule" id="PRU00266"/>
    </source>
</evidence>
<feature type="coiled-coil region" evidence="2">
    <location>
        <begin position="335"/>
        <end position="362"/>
    </location>
</feature>
<name>A0A8H4A400_GIGMA</name>
<keyword evidence="1" id="KW-0694">RNA-binding</keyword>
<feature type="region of interest" description="Disordered" evidence="3">
    <location>
        <begin position="477"/>
        <end position="514"/>
    </location>
</feature>
<feature type="domain" description="DRBM" evidence="5">
    <location>
        <begin position="207"/>
        <end position="280"/>
    </location>
</feature>
<dbReference type="SUPFAM" id="SSF49879">
    <property type="entry name" value="SMAD/FHA domain"/>
    <property type="match status" value="1"/>
</dbReference>
<dbReference type="Gene3D" id="2.60.200.20">
    <property type="match status" value="1"/>
</dbReference>